<evidence type="ECO:0000313" key="2">
    <source>
        <dbReference type="Proteomes" id="UP000553632"/>
    </source>
</evidence>
<proteinExistence type="predicted"/>
<dbReference type="Proteomes" id="UP000553632">
    <property type="component" value="Unassembled WGS sequence"/>
</dbReference>
<gene>
    <name evidence="1" type="ORF">FOZ63_000474</name>
</gene>
<accession>A0A7J6T712</accession>
<keyword evidence="2" id="KW-1185">Reference proteome</keyword>
<protein>
    <recommendedName>
        <fullName evidence="3">DUF659 domain-containing protein</fullName>
    </recommendedName>
</protein>
<dbReference type="EMBL" id="JABANO010013122">
    <property type="protein sequence ID" value="KAF4740647.1"/>
    <property type="molecule type" value="Genomic_DNA"/>
</dbReference>
<organism evidence="1 2">
    <name type="scientific">Perkinsus olseni</name>
    <name type="common">Perkinsus atlanticus</name>
    <dbReference type="NCBI Taxonomy" id="32597"/>
    <lineage>
        <taxon>Eukaryota</taxon>
        <taxon>Sar</taxon>
        <taxon>Alveolata</taxon>
        <taxon>Perkinsozoa</taxon>
        <taxon>Perkinsea</taxon>
        <taxon>Perkinsida</taxon>
        <taxon>Perkinsidae</taxon>
        <taxon>Perkinsus</taxon>
    </lineage>
</organism>
<dbReference type="AlphaFoldDB" id="A0A7J6T712"/>
<evidence type="ECO:0008006" key="3">
    <source>
        <dbReference type="Google" id="ProtNLM"/>
    </source>
</evidence>
<name>A0A7J6T712_PEROL</name>
<reference evidence="1 2" key="1">
    <citation type="submission" date="2020-04" db="EMBL/GenBank/DDBJ databases">
        <title>Perkinsus olseni comparative genomics.</title>
        <authorList>
            <person name="Bogema D.R."/>
        </authorList>
    </citation>
    <scope>NUCLEOTIDE SEQUENCE [LARGE SCALE GENOMIC DNA]</scope>
    <source>
        <strain evidence="1 2">ATCC PRA-207</strain>
    </source>
</reference>
<comment type="caution">
    <text evidence="1">The sequence shown here is derived from an EMBL/GenBank/DDBJ whole genome shotgun (WGS) entry which is preliminary data.</text>
</comment>
<sequence length="862" mass="96467">MGRKSTSGFCPWPYVTKTPEAYHCDIGGQPCYFKHKQDNSTRFERHMKDLHEDLYFGRMKWRRPRDKAMRKQTNGVRLVESVTQLYNYEALPNLHVDEEENEVKGVLNPTLQRSPFVPMATAATTNYFLMRFAEFSTAQNWNTTAILSNPHFHDAISCIRPGVGRPSTSRSKAIVSQLEEKIESQIQARLESCEKVTFLMQWWSAENQDKKLLIITVRDVITGDTFPWRGRVLRGCSESSAAEFFEEVCVDCVSKCPDKLTSIVTDGRATSVNIRKVVSSSLATRVFEKNPGPREPPPIENQSHCLELNCFHYHLCQLLIGLLRCDSANWGEDGLFAEFTVLFHRLKVFLRGLEATHFPELKLKLCGIQLPELDCADPASAIEGFRAMLSQWKAVQRLASDIRLDYLKGLEPEMQEQFSTIVKLLEDDDLKLRLEIAIKLLQPLAELISKIDGMVLMECVHKASSLLDKLADEIEDAACSGAVEGISDSSPEQAAAIVRKGKEELIGAHQLSACFLPEDWRPDSQWQTAQIFRVNELLEAHGELLGLGSAMTGEVSSEVIDYFRARGEHKVLPRANITPSAYWELYKDKNILTCYLFKAATAIPSLASGDRLLADIKERWDHGMTDETLVRTLHAQWTLQERRRQAGKQVVEPPYRGSWAIQHEFGSAWHIREGNAPGDSLTDASATRLTGPRGSTEISIAVADDRTTSDSQKDAAQIAGSINSTIPGTPGMVEERGSSSTACVESLAAASAEGAAYDKSTSADRNRLSKGITHRFLELFREIECTHMCDGKCYQGCLMLNDRKRSSSSEYHILYDEAGKSGRRLVSKSMTISALKALYRGGKLEIPIMPDYVAELAHDGKQ</sequence>
<evidence type="ECO:0000313" key="1">
    <source>
        <dbReference type="EMBL" id="KAF4740647.1"/>
    </source>
</evidence>